<dbReference type="Proteomes" id="UP001156974">
    <property type="component" value="Unassembled WGS sequence"/>
</dbReference>
<keyword evidence="1" id="KW-0472">Membrane</keyword>
<feature type="transmembrane region" description="Helical" evidence="1">
    <location>
        <begin position="12"/>
        <end position="33"/>
    </location>
</feature>
<keyword evidence="1" id="KW-1133">Transmembrane helix</keyword>
<proteinExistence type="predicted"/>
<accession>A0ABT6TX58</accession>
<keyword evidence="3" id="KW-1185">Reference proteome</keyword>
<evidence type="ECO:0000313" key="3">
    <source>
        <dbReference type="Proteomes" id="UP001156974"/>
    </source>
</evidence>
<sequence length="76" mass="8956">MFNLLKEKLKFAILLAPDAFAYSLVCIVWEPLYRLCILVGLAETGLEWFPFKFGLIVFALLFSYRYIVYLIKRKSK</sequence>
<reference evidence="2 3" key="1">
    <citation type="submission" date="2022-02" db="EMBL/GenBank/DDBJ databases">
        <title>Genome analysis of Beneficial Microorganisms for Coral consortium from Pocillopora damicornis.</title>
        <authorList>
            <person name="Rosado P.M."/>
            <person name="Cardoso P.M."/>
            <person name="Rosado J.G."/>
            <person name="Schultz J."/>
            <person name="Rocha U."/>
            <person name="Costa T.K."/>
            <person name="Peixoto R.S."/>
        </authorList>
    </citation>
    <scope>NUCLEOTIDE SEQUENCE [LARGE SCALE GENOMIC DNA]</scope>
    <source>
        <strain evidence="2 3">BMC5</strain>
    </source>
</reference>
<evidence type="ECO:0000256" key="1">
    <source>
        <dbReference type="SAM" id="Phobius"/>
    </source>
</evidence>
<comment type="caution">
    <text evidence="2">The sequence shown here is derived from an EMBL/GenBank/DDBJ whole genome shotgun (WGS) entry which is preliminary data.</text>
</comment>
<dbReference type="EMBL" id="JAKUMG010000002">
    <property type="protein sequence ID" value="MDI4668476.1"/>
    <property type="molecule type" value="Genomic_DNA"/>
</dbReference>
<dbReference type="RefSeq" id="WP_175081387.1">
    <property type="nucleotide sequence ID" value="NZ_JAKUMG010000002.1"/>
</dbReference>
<keyword evidence="1" id="KW-0812">Transmembrane</keyword>
<feature type="transmembrane region" description="Helical" evidence="1">
    <location>
        <begin position="53"/>
        <end position="71"/>
    </location>
</feature>
<organism evidence="2 3">
    <name type="scientific">Pseudoalteromonas shioyasakiensis</name>
    <dbReference type="NCBI Taxonomy" id="1190813"/>
    <lineage>
        <taxon>Bacteria</taxon>
        <taxon>Pseudomonadati</taxon>
        <taxon>Pseudomonadota</taxon>
        <taxon>Gammaproteobacteria</taxon>
        <taxon>Alteromonadales</taxon>
        <taxon>Pseudoalteromonadaceae</taxon>
        <taxon>Pseudoalteromonas</taxon>
    </lineage>
</organism>
<name>A0ABT6TX58_9GAMM</name>
<gene>
    <name evidence="2" type="ORF">MKZ47_05105</name>
</gene>
<evidence type="ECO:0000313" key="2">
    <source>
        <dbReference type="EMBL" id="MDI4668476.1"/>
    </source>
</evidence>
<protein>
    <submittedName>
        <fullName evidence="2">Uncharacterized protein</fullName>
    </submittedName>
</protein>